<reference evidence="6 7" key="1">
    <citation type="submission" date="2024-04" db="EMBL/GenBank/DDBJ databases">
        <authorList>
            <person name="Waldvogel A.-M."/>
            <person name="Schoenle A."/>
        </authorList>
    </citation>
    <scope>NUCLEOTIDE SEQUENCE [LARGE SCALE GENOMIC DNA]</scope>
</reference>
<evidence type="ECO:0000313" key="6">
    <source>
        <dbReference type="EMBL" id="CAL1603969.1"/>
    </source>
</evidence>
<dbReference type="PANTHER" id="PTHR24278:SF38">
    <property type="entry name" value="TRANSMEMBRANE GAMMA-CARBOXYGLUTAMIC ACID PROTEIN 4"/>
    <property type="match status" value="1"/>
</dbReference>
<organism evidence="6 7">
    <name type="scientific">Knipowitschia caucasica</name>
    <name type="common">Caucasian dwarf goby</name>
    <name type="synonym">Pomatoschistus caucasicus</name>
    <dbReference type="NCBI Taxonomy" id="637954"/>
    <lineage>
        <taxon>Eukaryota</taxon>
        <taxon>Metazoa</taxon>
        <taxon>Chordata</taxon>
        <taxon>Craniata</taxon>
        <taxon>Vertebrata</taxon>
        <taxon>Euteleostomi</taxon>
        <taxon>Actinopterygii</taxon>
        <taxon>Neopterygii</taxon>
        <taxon>Teleostei</taxon>
        <taxon>Neoteleostei</taxon>
        <taxon>Acanthomorphata</taxon>
        <taxon>Gobiaria</taxon>
        <taxon>Gobiiformes</taxon>
        <taxon>Gobioidei</taxon>
        <taxon>Gobiidae</taxon>
        <taxon>Gobiinae</taxon>
        <taxon>Knipowitschia</taxon>
    </lineage>
</organism>
<keyword evidence="4" id="KW-0732">Signal</keyword>
<dbReference type="SUPFAM" id="SSF57630">
    <property type="entry name" value="GLA-domain"/>
    <property type="match status" value="1"/>
</dbReference>
<gene>
    <name evidence="6" type="ORF">KC01_LOCUS31561</name>
</gene>
<dbReference type="PROSITE" id="PS50998">
    <property type="entry name" value="GLA_2"/>
    <property type="match status" value="1"/>
</dbReference>
<dbReference type="EMBL" id="OZ035826">
    <property type="protein sequence ID" value="CAL1603969.1"/>
    <property type="molecule type" value="Genomic_DNA"/>
</dbReference>
<protein>
    <recommendedName>
        <fullName evidence="5">Gla domain-containing protein</fullName>
    </recommendedName>
</protein>
<dbReference type="GO" id="GO:0005615">
    <property type="term" value="C:extracellular space"/>
    <property type="evidence" value="ECO:0007669"/>
    <property type="project" value="TreeGrafter"/>
</dbReference>
<feature type="region of interest" description="Disordered" evidence="2">
    <location>
        <begin position="163"/>
        <end position="208"/>
    </location>
</feature>
<dbReference type="Pfam" id="PF00594">
    <property type="entry name" value="Gla"/>
    <property type="match status" value="1"/>
</dbReference>
<dbReference type="PRINTS" id="PR00001">
    <property type="entry name" value="GLABLOOD"/>
</dbReference>
<dbReference type="Gene3D" id="4.10.740.10">
    <property type="entry name" value="Coagulation Factor IX"/>
    <property type="match status" value="1"/>
</dbReference>
<keyword evidence="3" id="KW-1133">Transmembrane helix</keyword>
<dbReference type="GO" id="GO:0005509">
    <property type="term" value="F:calcium ion binding"/>
    <property type="evidence" value="ECO:0007669"/>
    <property type="project" value="InterPro"/>
</dbReference>
<dbReference type="GO" id="GO:0005886">
    <property type="term" value="C:plasma membrane"/>
    <property type="evidence" value="ECO:0007669"/>
    <property type="project" value="TreeGrafter"/>
</dbReference>
<feature type="transmembrane region" description="Helical" evidence="3">
    <location>
        <begin position="104"/>
        <end position="126"/>
    </location>
</feature>
<evidence type="ECO:0000256" key="3">
    <source>
        <dbReference type="SAM" id="Phobius"/>
    </source>
</evidence>
<keyword evidence="3" id="KW-0812">Transmembrane</keyword>
<dbReference type="Proteomes" id="UP001497482">
    <property type="component" value="Chromosome 4"/>
</dbReference>
<keyword evidence="3" id="KW-0472">Membrane</keyword>
<dbReference type="PROSITE" id="PS00011">
    <property type="entry name" value="GLA_1"/>
    <property type="match status" value="1"/>
</dbReference>
<dbReference type="PANTHER" id="PTHR24278">
    <property type="entry name" value="COAGULATION FACTOR"/>
    <property type="match status" value="1"/>
</dbReference>
<dbReference type="AlphaFoldDB" id="A0AAV2LUH2"/>
<name>A0AAV2LUH2_KNICA</name>
<evidence type="ECO:0000256" key="2">
    <source>
        <dbReference type="SAM" id="MobiDB-lite"/>
    </source>
</evidence>
<evidence type="ECO:0000256" key="4">
    <source>
        <dbReference type="SAM" id="SignalP"/>
    </source>
</evidence>
<accession>A0AAV2LUH2</accession>
<dbReference type="InterPro" id="IPR017857">
    <property type="entry name" value="Coagulation_fac-like_Gla_dom"/>
</dbReference>
<feature type="domain" description="Gla" evidence="5">
    <location>
        <begin position="44"/>
        <end position="90"/>
    </location>
</feature>
<dbReference type="SMART" id="SM00069">
    <property type="entry name" value="GLA"/>
    <property type="match status" value="1"/>
</dbReference>
<dbReference type="InterPro" id="IPR000294">
    <property type="entry name" value="GLA_domain"/>
</dbReference>
<evidence type="ECO:0000259" key="5">
    <source>
        <dbReference type="PROSITE" id="PS50998"/>
    </source>
</evidence>
<dbReference type="FunFam" id="4.10.740.10:FF:000001">
    <property type="entry name" value="vitamin K-dependent protein S"/>
    <property type="match status" value="1"/>
</dbReference>
<dbReference type="InterPro" id="IPR035972">
    <property type="entry name" value="GLA-like_dom_SF"/>
</dbReference>
<keyword evidence="7" id="KW-1185">Reference proteome</keyword>
<proteinExistence type="predicted"/>
<dbReference type="InterPro" id="IPR050442">
    <property type="entry name" value="Peptidase_S1_coag_factors"/>
</dbReference>
<keyword evidence="1" id="KW-1015">Disulfide bond</keyword>
<evidence type="ECO:0000313" key="7">
    <source>
        <dbReference type="Proteomes" id="UP001497482"/>
    </source>
</evidence>
<feature type="signal peptide" evidence="4">
    <location>
        <begin position="1"/>
        <end position="17"/>
    </location>
</feature>
<evidence type="ECO:0000256" key="1">
    <source>
        <dbReference type="ARBA" id="ARBA00023157"/>
    </source>
</evidence>
<feature type="chain" id="PRO_5043685280" description="Gla domain-containing protein" evidence="4">
    <location>
        <begin position="18"/>
        <end position="208"/>
    </location>
</feature>
<sequence length="208" mass="23529">MFMFALSLLALVSKGELACLRSSTDEVFVDEEGAKSYLSRRLLLNRFDFEIFVPGNLERECFEEICNYEEAREVFENNDQTDIFWKTYTEDKGQRPNRVDVTSLLIGLIAAAVVLVLGALLTWYYCQGKYKDMSRASSIRVRTRRSNASVVIQRLEEVSLQPVNPQMDRFHGTNAPGLPSYDQAIANSGQYDAPPPPYPGSRPGSARR</sequence>